<reference evidence="1 2" key="1">
    <citation type="journal article" date="2018" name="PLoS Genet.">
        <title>Population sequencing reveals clonal diversity and ancestral inbreeding in the grapevine cultivar Chardonnay.</title>
        <authorList>
            <person name="Roach M.J."/>
            <person name="Johnson D.L."/>
            <person name="Bohlmann J."/>
            <person name="van Vuuren H.J."/>
            <person name="Jones S.J."/>
            <person name="Pretorius I.S."/>
            <person name="Schmidt S.A."/>
            <person name="Borneman A.R."/>
        </authorList>
    </citation>
    <scope>NUCLEOTIDE SEQUENCE [LARGE SCALE GENOMIC DNA]</scope>
    <source>
        <strain evidence="2">cv. Chardonnay</strain>
        <tissue evidence="1">Leaf</tissue>
    </source>
</reference>
<accession>A0A438GGC4</accession>
<name>A0A438GGC4_VITVI</name>
<organism evidence="1 2">
    <name type="scientific">Vitis vinifera</name>
    <name type="common">Grape</name>
    <dbReference type="NCBI Taxonomy" id="29760"/>
    <lineage>
        <taxon>Eukaryota</taxon>
        <taxon>Viridiplantae</taxon>
        <taxon>Streptophyta</taxon>
        <taxon>Embryophyta</taxon>
        <taxon>Tracheophyta</taxon>
        <taxon>Spermatophyta</taxon>
        <taxon>Magnoliopsida</taxon>
        <taxon>eudicotyledons</taxon>
        <taxon>Gunneridae</taxon>
        <taxon>Pentapetalae</taxon>
        <taxon>rosids</taxon>
        <taxon>Vitales</taxon>
        <taxon>Vitaceae</taxon>
        <taxon>Viteae</taxon>
        <taxon>Vitis</taxon>
    </lineage>
</organism>
<dbReference type="Proteomes" id="UP000288805">
    <property type="component" value="Unassembled WGS sequence"/>
</dbReference>
<sequence>MLLQFISQTDQLKATLFYKFSSYDHYEASSAKHWITSTLFLQGLNLLFTACFHWGELPWEIRNGKITASEWVGDTAMDRRRRPQAH</sequence>
<comment type="caution">
    <text evidence="1">The sequence shown here is derived from an EMBL/GenBank/DDBJ whole genome shotgun (WGS) entry which is preliminary data.</text>
</comment>
<proteinExistence type="predicted"/>
<evidence type="ECO:0000313" key="1">
    <source>
        <dbReference type="EMBL" id="RVW71250.1"/>
    </source>
</evidence>
<gene>
    <name evidence="1" type="ORF">CK203_058813</name>
</gene>
<protein>
    <submittedName>
        <fullName evidence="1">Uncharacterized protein</fullName>
    </submittedName>
</protein>
<dbReference type="EMBL" id="QGNW01000443">
    <property type="protein sequence ID" value="RVW71250.1"/>
    <property type="molecule type" value="Genomic_DNA"/>
</dbReference>
<evidence type="ECO:0000313" key="2">
    <source>
        <dbReference type="Proteomes" id="UP000288805"/>
    </source>
</evidence>
<dbReference type="AlphaFoldDB" id="A0A438GGC4"/>